<name>A0A0G4F528_VITBC</name>
<evidence type="ECO:0000313" key="3">
    <source>
        <dbReference type="Proteomes" id="UP000041254"/>
    </source>
</evidence>
<organism evidence="2 3">
    <name type="scientific">Vitrella brassicaformis (strain CCMP3155)</name>
    <dbReference type="NCBI Taxonomy" id="1169540"/>
    <lineage>
        <taxon>Eukaryota</taxon>
        <taxon>Sar</taxon>
        <taxon>Alveolata</taxon>
        <taxon>Colpodellida</taxon>
        <taxon>Vitrellaceae</taxon>
        <taxon>Vitrella</taxon>
    </lineage>
</organism>
<keyword evidence="3" id="KW-1185">Reference proteome</keyword>
<evidence type="ECO:0000313" key="2">
    <source>
        <dbReference type="EMBL" id="CEM06835.1"/>
    </source>
</evidence>
<feature type="compositionally biased region" description="Basic residues" evidence="1">
    <location>
        <begin position="27"/>
        <end position="37"/>
    </location>
</feature>
<protein>
    <submittedName>
        <fullName evidence="2">Uncharacterized protein</fullName>
    </submittedName>
</protein>
<feature type="region of interest" description="Disordered" evidence="1">
    <location>
        <begin position="1"/>
        <end position="68"/>
    </location>
</feature>
<dbReference type="Proteomes" id="UP000041254">
    <property type="component" value="Unassembled WGS sequence"/>
</dbReference>
<proteinExistence type="predicted"/>
<accession>A0A0G4F528</accession>
<dbReference type="AlphaFoldDB" id="A0A0G4F528"/>
<feature type="region of interest" description="Disordered" evidence="1">
    <location>
        <begin position="390"/>
        <end position="488"/>
    </location>
</feature>
<dbReference type="EMBL" id="CDMY01000371">
    <property type="protein sequence ID" value="CEM06835.1"/>
    <property type="molecule type" value="Genomic_DNA"/>
</dbReference>
<reference evidence="2 3" key="1">
    <citation type="submission" date="2014-11" db="EMBL/GenBank/DDBJ databases">
        <authorList>
            <person name="Zhu J."/>
            <person name="Qi W."/>
            <person name="Song R."/>
        </authorList>
    </citation>
    <scope>NUCLEOTIDE SEQUENCE [LARGE SCALE GENOMIC DNA]</scope>
</reference>
<dbReference type="VEuPathDB" id="CryptoDB:Vbra_8805"/>
<feature type="region of interest" description="Disordered" evidence="1">
    <location>
        <begin position="607"/>
        <end position="677"/>
    </location>
</feature>
<sequence>MGCRIDADRLLQMQRPPDDQPRQLKTDRKRRPRKTHEGKRGHGGDKGRLKDRRAAHRRKRRRGRPSASFWLKDRGMMPKAFPPAAWCSDRRMTGAIPVPSDFLSTVNKTASNRTGTWDGSLGSFRGADKRCGASFVKDFFGKGRDALLASCPYSDPSMASSETNGFIYYTSIMRAVGPRNNAVITCACDKDILAATLREGNETLGWDARGGDQSVCTPHAKWEASAQASAVYEGREPISAMSATALGHHLSAEYAVGEELRTTVANDDRLVFESRVFGVDGYPWPMSCEATCSNQTHPAPTNSCHPIDLIVDGCPIVPPDWDPHTDGDFFQVHDSATRGNEAGRITFSWPPMGFNNSLAITVRCHMIVFPTKVNETFMCNLKNKLHNWNTKATRSRTRPEAQPNGVVTHSNTTGATTAGGGQLNETGPTVSDGDIGRPTRRLARSDAASDASVWSSRWNSQRQPSSSSSIETGGFLDPRTASRQGDSDSMAVALQEGGVAGEGPIVGAPPGLAPPVALPPALTAPAPAAPVDALLTGPGGAPTIGGARPLQAPGGAATIAPPVLAALGRQADQFFQARGIAGRGQDTLEDPFEDVSLGRVVPARNSPSNAFSSSAGTSGQSFGGGATTATSAGAGVSTSSRSGGRAQRGIGSRLGGQGGFNKPIDRESFNKGVSFTGGHFAQEGKEQLGGSKEFRQPHPDALAEAASAYARQQAGPGAAVPVSSQTGPANNDAWSAATEAEGGRAPVQLNAVDQLFADAAAAEPFAGMNDGVFNQLANNIVYDNWRVNWGRDRGEQQTVVRVGNDFGGVGVGVGALYRETQVDTEWGKLAVSVSTDEQDLEGGVGVTYGAYGVRVDRDFDDPATNVLVVARGVSSGTLVDLRDEDYGQRVKVRNTEVAVRHDFEDTQDPTTGDDEELATEVFVGYKSIGVAVGTDLNDTEVAVSAGVLGYQFSVLRDFDERETDFQGNWGDGWQLLLNGDFVDNRSEEVYIQVGYGRLGTAYVSAGAGVGNDGIPEASFEVETEDVGVGFDFIEDEGNRLFLYSITVGKFTYIWESQVIPANFILPQIGPDIDDVERAILGLNDTMQRIPSAVGSPFGR</sequence>
<feature type="compositionally biased region" description="Basic and acidic residues" evidence="1">
    <location>
        <begin position="16"/>
        <end position="26"/>
    </location>
</feature>
<feature type="compositionally biased region" description="Low complexity" evidence="1">
    <location>
        <begin position="445"/>
        <end position="469"/>
    </location>
</feature>
<dbReference type="InParanoid" id="A0A0G4F528"/>
<feature type="compositionally biased region" description="Basic residues" evidence="1">
    <location>
        <begin position="49"/>
        <end position="64"/>
    </location>
</feature>
<feature type="compositionally biased region" description="Basic and acidic residues" evidence="1">
    <location>
        <begin position="38"/>
        <end position="48"/>
    </location>
</feature>
<evidence type="ECO:0000256" key="1">
    <source>
        <dbReference type="SAM" id="MobiDB-lite"/>
    </source>
</evidence>
<gene>
    <name evidence="2" type="ORF">Vbra_8805</name>
</gene>
<feature type="compositionally biased region" description="Low complexity" evidence="1">
    <location>
        <begin position="610"/>
        <end position="620"/>
    </location>
</feature>
<feature type="compositionally biased region" description="Low complexity" evidence="1">
    <location>
        <begin position="627"/>
        <end position="651"/>
    </location>
</feature>